<feature type="repeat" description="TPR" evidence="3">
    <location>
        <begin position="227"/>
        <end position="260"/>
    </location>
</feature>
<dbReference type="OrthoDB" id="6376137at2759"/>
<dbReference type="InterPro" id="IPR033053">
    <property type="entry name" value="Hir3/CABIN1"/>
</dbReference>
<dbReference type="KEGG" id="ngr:NAEGRDRAFT_50050"/>
<dbReference type="InterPro" id="IPR019734">
    <property type="entry name" value="TPR_rpt"/>
</dbReference>
<evidence type="ECO:0000256" key="1">
    <source>
        <dbReference type="ARBA" id="ARBA00004123"/>
    </source>
</evidence>
<sequence length="421" mass="48632">MSNNENDAIEIDLMEDDDEEDEEEEEEIKIANNEEIILSDDEEEDDDDDMEDEDAKFIVEETAEGIPEQIQDPMMVVADLLNEEQTDLQKDNEETEVETETNQPQTETKSLSLAAQVAVYLKGTQNIVVEKEESIAKSIYCTALSYHSKRDYDRAIDYYFKVLKREFVDQALVDPLQKEFFEIKQNTFIYLKYLSLKNLGAIFLAKKNYSDASISLAKALTIEDKDTSLWYDYGVACFKNNDHAAAKLALEKTIILNPNHYPAFNLLLELSYIVGDIEGCDSVSKDILKLSSDHKVANFVQKEIHPSPYHLLFFQNTALSNSLYKGWCNYCIPEDEKDETHKCLVKISELDWKFICTKLLKIYAYMKSDCEILIMYEEKDIIAETNETTDEVVEETVVDEPKAQESLRRFKRKRYDLGVPL</sequence>
<evidence type="ECO:0000313" key="5">
    <source>
        <dbReference type="EMBL" id="EFC42940.1"/>
    </source>
</evidence>
<dbReference type="InterPro" id="IPR011990">
    <property type="entry name" value="TPR-like_helical_dom_sf"/>
</dbReference>
<protein>
    <submittedName>
        <fullName evidence="5">Predicted protein</fullName>
    </submittedName>
</protein>
<dbReference type="SMART" id="SM00028">
    <property type="entry name" value="TPR"/>
    <property type="match status" value="3"/>
</dbReference>
<dbReference type="Gene3D" id="1.25.40.10">
    <property type="entry name" value="Tetratricopeptide repeat domain"/>
    <property type="match status" value="1"/>
</dbReference>
<dbReference type="PANTHER" id="PTHR15502">
    <property type="entry name" value="CALCINEURIN-BINDING PROTEIN CABIN 1-RELATED"/>
    <property type="match status" value="1"/>
</dbReference>
<proteinExistence type="predicted"/>
<evidence type="ECO:0000256" key="4">
    <source>
        <dbReference type="SAM" id="MobiDB-lite"/>
    </source>
</evidence>
<reference evidence="5 6" key="1">
    <citation type="journal article" date="2010" name="Cell">
        <title>The genome of Naegleria gruberi illuminates early eukaryotic versatility.</title>
        <authorList>
            <person name="Fritz-Laylin L.K."/>
            <person name="Prochnik S.E."/>
            <person name="Ginger M.L."/>
            <person name="Dacks J.B."/>
            <person name="Carpenter M.L."/>
            <person name="Field M.C."/>
            <person name="Kuo A."/>
            <person name="Paredez A."/>
            <person name="Chapman J."/>
            <person name="Pham J."/>
            <person name="Shu S."/>
            <person name="Neupane R."/>
            <person name="Cipriano M."/>
            <person name="Mancuso J."/>
            <person name="Tu H."/>
            <person name="Salamov A."/>
            <person name="Lindquist E."/>
            <person name="Shapiro H."/>
            <person name="Lucas S."/>
            <person name="Grigoriev I.V."/>
            <person name="Cande W.Z."/>
            <person name="Fulton C."/>
            <person name="Rokhsar D.S."/>
            <person name="Dawson S.C."/>
        </authorList>
    </citation>
    <scope>NUCLEOTIDE SEQUENCE [LARGE SCALE GENOMIC DNA]</scope>
    <source>
        <strain evidence="5 6">NEG-M</strain>
    </source>
</reference>
<keyword evidence="3" id="KW-0802">TPR repeat</keyword>
<dbReference type="PROSITE" id="PS50005">
    <property type="entry name" value="TPR"/>
    <property type="match status" value="1"/>
</dbReference>
<evidence type="ECO:0000256" key="3">
    <source>
        <dbReference type="PROSITE-ProRule" id="PRU00339"/>
    </source>
</evidence>
<organism evidence="6">
    <name type="scientific">Naegleria gruberi</name>
    <name type="common">Amoeba</name>
    <dbReference type="NCBI Taxonomy" id="5762"/>
    <lineage>
        <taxon>Eukaryota</taxon>
        <taxon>Discoba</taxon>
        <taxon>Heterolobosea</taxon>
        <taxon>Tetramitia</taxon>
        <taxon>Eutetramitia</taxon>
        <taxon>Vahlkampfiidae</taxon>
        <taxon>Naegleria</taxon>
    </lineage>
</organism>
<comment type="subcellular location">
    <subcellularLocation>
        <location evidence="1">Nucleus</location>
    </subcellularLocation>
</comment>
<evidence type="ECO:0000313" key="6">
    <source>
        <dbReference type="Proteomes" id="UP000006671"/>
    </source>
</evidence>
<dbReference type="PANTHER" id="PTHR15502:SF7">
    <property type="entry name" value="CALCINEURIN-BINDING PROTEIN CABIN-1"/>
    <property type="match status" value="1"/>
</dbReference>
<accession>D2VJG5</accession>
<dbReference type="GO" id="GO:0005634">
    <property type="term" value="C:nucleus"/>
    <property type="evidence" value="ECO:0007669"/>
    <property type="project" value="UniProtKB-SubCell"/>
</dbReference>
<dbReference type="SUPFAM" id="SSF48452">
    <property type="entry name" value="TPR-like"/>
    <property type="match status" value="1"/>
</dbReference>
<keyword evidence="6" id="KW-1185">Reference proteome</keyword>
<dbReference type="InParanoid" id="D2VJG5"/>
<dbReference type="GeneID" id="8853010"/>
<keyword evidence="2" id="KW-0539">Nucleus</keyword>
<dbReference type="EMBL" id="GG738876">
    <property type="protein sequence ID" value="EFC42940.1"/>
    <property type="molecule type" value="Genomic_DNA"/>
</dbReference>
<dbReference type="RefSeq" id="XP_002675684.1">
    <property type="nucleotide sequence ID" value="XM_002675638.1"/>
</dbReference>
<dbReference type="Proteomes" id="UP000006671">
    <property type="component" value="Unassembled WGS sequence"/>
</dbReference>
<feature type="region of interest" description="Disordered" evidence="4">
    <location>
        <begin position="88"/>
        <end position="109"/>
    </location>
</feature>
<dbReference type="AlphaFoldDB" id="D2VJG5"/>
<dbReference type="VEuPathDB" id="AmoebaDB:NAEGRDRAFT_50050"/>
<dbReference type="GO" id="GO:0006325">
    <property type="term" value="P:chromatin organization"/>
    <property type="evidence" value="ECO:0007669"/>
    <property type="project" value="InterPro"/>
</dbReference>
<dbReference type="GO" id="GO:0031491">
    <property type="term" value="F:nucleosome binding"/>
    <property type="evidence" value="ECO:0007669"/>
    <property type="project" value="TreeGrafter"/>
</dbReference>
<feature type="region of interest" description="Disordered" evidence="4">
    <location>
        <begin position="1"/>
        <end position="53"/>
    </location>
</feature>
<gene>
    <name evidence="5" type="ORF">NAEGRDRAFT_50050</name>
</gene>
<feature type="compositionally biased region" description="Acidic residues" evidence="4">
    <location>
        <begin position="37"/>
        <end position="53"/>
    </location>
</feature>
<evidence type="ECO:0000256" key="2">
    <source>
        <dbReference type="ARBA" id="ARBA00023242"/>
    </source>
</evidence>
<feature type="compositionally biased region" description="Acidic residues" evidence="4">
    <location>
        <begin position="7"/>
        <end position="27"/>
    </location>
</feature>
<dbReference type="Pfam" id="PF13181">
    <property type="entry name" value="TPR_8"/>
    <property type="match status" value="1"/>
</dbReference>
<name>D2VJG5_NAEGR</name>